<evidence type="ECO:0000256" key="3">
    <source>
        <dbReference type="ARBA" id="ARBA00022679"/>
    </source>
</evidence>
<keyword evidence="8" id="KW-0472">Membrane</keyword>
<evidence type="ECO:0000256" key="1">
    <source>
        <dbReference type="ARBA" id="ARBA00012513"/>
    </source>
</evidence>
<keyword evidence="3" id="KW-0808">Transferase</keyword>
<keyword evidence="11" id="KW-1185">Reference proteome</keyword>
<keyword evidence="5" id="KW-0418">Kinase</keyword>
<feature type="compositionally biased region" description="Low complexity" evidence="7">
    <location>
        <begin position="339"/>
        <end position="386"/>
    </location>
</feature>
<reference evidence="10 11" key="1">
    <citation type="submission" date="2018-12" db="EMBL/GenBank/DDBJ databases">
        <title>Complete Genome Sequence of Glutamicibacter creatinolyticus strain LGCM259,isolated from an abscess of a 12-year-old mare in Italy.</title>
        <authorList>
            <person name="Santos R.G."/>
            <person name="Silva A.L."/>
            <person name="Seyffert N."/>
            <person name="Castro T.L.P."/>
            <person name="Attili A.R."/>
            <person name="Rifici C."/>
            <person name="Mazzullo G."/>
            <person name="Brenig B."/>
            <person name="Venanzi F."/>
            <person name="Azevedo V."/>
        </authorList>
    </citation>
    <scope>NUCLEOTIDE SEQUENCE [LARGE SCALE GENOMIC DNA]</scope>
    <source>
        <strain evidence="10 11">LGCM 259</strain>
    </source>
</reference>
<evidence type="ECO:0000256" key="7">
    <source>
        <dbReference type="SAM" id="MobiDB-lite"/>
    </source>
</evidence>
<sequence>MAEVIAGRFELIEHIAQGGSGSVWLARDLQCRRRCAAKVMRQSYSGELLRFVREQGVKFDHPHLLTPYGWAAVDDRVVIASQLMRGGNLHTALQDYGAMSPELTAEVLAQLLEALGHVHAAGWIHRDVKPANVLLELTGTGVPRVRLTDFGIAAHMDQPRLTQLGITVGTDGFLAPGQRAGADPEPAQDLYALGVLGVQLLDPALHGPALRERCEALSGQPPAGPLERVLVGLLSPQPDDRQRAAARAPELLAGLRNREGYRVASGEVFEVFDHFPPNEAPDPAGPDAAVPPQPEPAIAREAEAAQRRGAPRKALPWALLALAVLLGALSLWLIGADQGAGQDAGQGSTDPAPQQQTPGPEPGTASAAPSTPASAPSTPASKPSASDPGVEISSNVQAGEQCTVLEAGLKVRGLDDEQLRCEEGDTGYRWHPMSPSP</sequence>
<evidence type="ECO:0000313" key="11">
    <source>
        <dbReference type="Proteomes" id="UP000307000"/>
    </source>
</evidence>
<feature type="domain" description="Protein kinase" evidence="9">
    <location>
        <begin position="9"/>
        <end position="275"/>
    </location>
</feature>
<dbReference type="CDD" id="cd14014">
    <property type="entry name" value="STKc_PknB_like"/>
    <property type="match status" value="1"/>
</dbReference>
<dbReference type="EC" id="2.7.11.1" evidence="1"/>
<dbReference type="Gene3D" id="1.10.510.10">
    <property type="entry name" value="Transferase(Phosphotransferase) domain 1"/>
    <property type="match status" value="1"/>
</dbReference>
<keyword evidence="8" id="KW-0812">Transmembrane</keyword>
<evidence type="ECO:0000259" key="9">
    <source>
        <dbReference type="PROSITE" id="PS50011"/>
    </source>
</evidence>
<feature type="region of interest" description="Disordered" evidence="7">
    <location>
        <begin position="413"/>
        <end position="437"/>
    </location>
</feature>
<name>A0A5B7WSA1_9MICC</name>
<dbReference type="PANTHER" id="PTHR43289">
    <property type="entry name" value="MITOGEN-ACTIVATED PROTEIN KINASE KINASE KINASE 20-RELATED"/>
    <property type="match status" value="1"/>
</dbReference>
<feature type="compositionally biased region" description="Basic and acidic residues" evidence="7">
    <location>
        <begin position="413"/>
        <end position="428"/>
    </location>
</feature>
<keyword evidence="2" id="KW-0723">Serine/threonine-protein kinase</keyword>
<organism evidence="10 11">
    <name type="scientific">Glutamicibacter creatinolyticus</name>
    <dbReference type="NCBI Taxonomy" id="162496"/>
    <lineage>
        <taxon>Bacteria</taxon>
        <taxon>Bacillati</taxon>
        <taxon>Actinomycetota</taxon>
        <taxon>Actinomycetes</taxon>
        <taxon>Micrococcales</taxon>
        <taxon>Micrococcaceae</taxon>
        <taxon>Glutamicibacter</taxon>
    </lineage>
</organism>
<dbReference type="InterPro" id="IPR000719">
    <property type="entry name" value="Prot_kinase_dom"/>
</dbReference>
<protein>
    <recommendedName>
        <fullName evidence="1">non-specific serine/threonine protein kinase</fullName>
        <ecNumber evidence="1">2.7.11.1</ecNumber>
    </recommendedName>
</protein>
<dbReference type="GO" id="GO:0005524">
    <property type="term" value="F:ATP binding"/>
    <property type="evidence" value="ECO:0007669"/>
    <property type="project" value="UniProtKB-KW"/>
</dbReference>
<keyword evidence="6" id="KW-0067">ATP-binding</keyword>
<dbReference type="InterPro" id="IPR011009">
    <property type="entry name" value="Kinase-like_dom_sf"/>
</dbReference>
<keyword evidence="4" id="KW-0547">Nucleotide-binding</keyword>
<gene>
    <name evidence="10" type="ORF">GcLGCM259_0070</name>
</gene>
<dbReference type="AlphaFoldDB" id="A0A5B7WSA1"/>
<evidence type="ECO:0000313" key="10">
    <source>
        <dbReference type="EMBL" id="QCY45863.1"/>
    </source>
</evidence>
<feature type="compositionally biased region" description="Pro residues" evidence="7">
    <location>
        <begin position="278"/>
        <end position="294"/>
    </location>
</feature>
<dbReference type="RefSeq" id="WP_138173127.1">
    <property type="nucleotide sequence ID" value="NZ_CP034412.1"/>
</dbReference>
<feature type="transmembrane region" description="Helical" evidence="8">
    <location>
        <begin position="314"/>
        <end position="334"/>
    </location>
</feature>
<dbReference type="EMBL" id="CP034412">
    <property type="protein sequence ID" value="QCY45863.1"/>
    <property type="molecule type" value="Genomic_DNA"/>
</dbReference>
<dbReference type="GO" id="GO:0004674">
    <property type="term" value="F:protein serine/threonine kinase activity"/>
    <property type="evidence" value="ECO:0007669"/>
    <property type="project" value="UniProtKB-KW"/>
</dbReference>
<evidence type="ECO:0000256" key="4">
    <source>
        <dbReference type="ARBA" id="ARBA00022741"/>
    </source>
</evidence>
<evidence type="ECO:0000256" key="2">
    <source>
        <dbReference type="ARBA" id="ARBA00022527"/>
    </source>
</evidence>
<keyword evidence="8" id="KW-1133">Transmembrane helix</keyword>
<evidence type="ECO:0000256" key="8">
    <source>
        <dbReference type="SAM" id="Phobius"/>
    </source>
</evidence>
<dbReference type="PANTHER" id="PTHR43289:SF6">
    <property type="entry name" value="SERINE_THREONINE-PROTEIN KINASE NEKL-3"/>
    <property type="match status" value="1"/>
</dbReference>
<feature type="region of interest" description="Disordered" evidence="7">
    <location>
        <begin position="273"/>
        <end position="294"/>
    </location>
</feature>
<dbReference type="KEGG" id="gcr:GcLGCM259_0070"/>
<dbReference type="SUPFAM" id="SSF56112">
    <property type="entry name" value="Protein kinase-like (PK-like)"/>
    <property type="match status" value="1"/>
</dbReference>
<dbReference type="SMART" id="SM00220">
    <property type="entry name" value="S_TKc"/>
    <property type="match status" value="1"/>
</dbReference>
<proteinExistence type="predicted"/>
<evidence type="ECO:0000256" key="6">
    <source>
        <dbReference type="ARBA" id="ARBA00022840"/>
    </source>
</evidence>
<evidence type="ECO:0000256" key="5">
    <source>
        <dbReference type="ARBA" id="ARBA00022777"/>
    </source>
</evidence>
<dbReference type="PROSITE" id="PS50011">
    <property type="entry name" value="PROTEIN_KINASE_DOM"/>
    <property type="match status" value="1"/>
</dbReference>
<dbReference type="Proteomes" id="UP000307000">
    <property type="component" value="Chromosome"/>
</dbReference>
<feature type="region of interest" description="Disordered" evidence="7">
    <location>
        <begin position="339"/>
        <end position="399"/>
    </location>
</feature>
<accession>A0A5B7WSA1</accession>
<dbReference type="Pfam" id="PF00069">
    <property type="entry name" value="Pkinase"/>
    <property type="match status" value="1"/>
</dbReference>